<evidence type="ECO:0000256" key="4">
    <source>
        <dbReference type="ARBA" id="ARBA00004906"/>
    </source>
</evidence>
<dbReference type="InterPro" id="IPR013083">
    <property type="entry name" value="Znf_RING/FYVE/PHD"/>
</dbReference>
<dbReference type="Gene3D" id="1.20.120.1750">
    <property type="match status" value="1"/>
</dbReference>
<dbReference type="AlphaFoldDB" id="A0AAV1DKG6"/>
<keyword evidence="7" id="KW-0808">Transferase</keyword>
<dbReference type="InterPro" id="IPR002867">
    <property type="entry name" value="IBR_dom"/>
</dbReference>
<feature type="compositionally biased region" description="Acidic residues" evidence="13">
    <location>
        <begin position="42"/>
        <end position="53"/>
    </location>
</feature>
<dbReference type="SMART" id="SM00647">
    <property type="entry name" value="IBR"/>
    <property type="match status" value="2"/>
</dbReference>
<evidence type="ECO:0000256" key="6">
    <source>
        <dbReference type="ARBA" id="ARBA00012251"/>
    </source>
</evidence>
<dbReference type="SUPFAM" id="SSF57850">
    <property type="entry name" value="RING/U-box"/>
    <property type="match status" value="3"/>
</dbReference>
<evidence type="ECO:0000256" key="10">
    <source>
        <dbReference type="ARBA" id="ARBA00022771"/>
    </source>
</evidence>
<evidence type="ECO:0000256" key="2">
    <source>
        <dbReference type="ARBA" id="ARBA00001947"/>
    </source>
</evidence>
<evidence type="ECO:0000256" key="11">
    <source>
        <dbReference type="ARBA" id="ARBA00022786"/>
    </source>
</evidence>
<dbReference type="FunFam" id="1.20.120.1750:FF:000005">
    <property type="entry name" value="RBR-type E3 ubiquitin transferase"/>
    <property type="match status" value="1"/>
</dbReference>
<evidence type="ECO:0000313" key="15">
    <source>
        <dbReference type="EMBL" id="CAI9108233.1"/>
    </source>
</evidence>
<proteinExistence type="inferred from homology"/>
<evidence type="ECO:0000256" key="1">
    <source>
        <dbReference type="ARBA" id="ARBA00001798"/>
    </source>
</evidence>
<dbReference type="Proteomes" id="UP001161247">
    <property type="component" value="Chromosome 6"/>
</dbReference>
<evidence type="ECO:0000256" key="3">
    <source>
        <dbReference type="ARBA" id="ARBA00003976"/>
    </source>
</evidence>
<dbReference type="InterPro" id="IPR044066">
    <property type="entry name" value="TRIAD_supradom"/>
</dbReference>
<evidence type="ECO:0000256" key="8">
    <source>
        <dbReference type="ARBA" id="ARBA00022723"/>
    </source>
</evidence>
<keyword evidence="9" id="KW-0677">Repeat</keyword>
<evidence type="ECO:0000256" key="7">
    <source>
        <dbReference type="ARBA" id="ARBA00022679"/>
    </source>
</evidence>
<dbReference type="EC" id="2.3.2.31" evidence="6"/>
<dbReference type="Pfam" id="PF19422">
    <property type="entry name" value="Ariadne"/>
    <property type="match status" value="1"/>
</dbReference>
<dbReference type="InterPro" id="IPR031127">
    <property type="entry name" value="E3_UB_ligase_RBR"/>
</dbReference>
<evidence type="ECO:0000259" key="14">
    <source>
        <dbReference type="PROSITE" id="PS51873"/>
    </source>
</evidence>
<dbReference type="Pfam" id="PF01485">
    <property type="entry name" value="IBR"/>
    <property type="match status" value="1"/>
</dbReference>
<dbReference type="InterPro" id="IPR045840">
    <property type="entry name" value="Ariadne"/>
</dbReference>
<evidence type="ECO:0000256" key="12">
    <source>
        <dbReference type="ARBA" id="ARBA00022833"/>
    </source>
</evidence>
<organism evidence="15 16">
    <name type="scientific">Oldenlandia corymbosa var. corymbosa</name>
    <dbReference type="NCBI Taxonomy" id="529605"/>
    <lineage>
        <taxon>Eukaryota</taxon>
        <taxon>Viridiplantae</taxon>
        <taxon>Streptophyta</taxon>
        <taxon>Embryophyta</taxon>
        <taxon>Tracheophyta</taxon>
        <taxon>Spermatophyta</taxon>
        <taxon>Magnoliopsida</taxon>
        <taxon>eudicotyledons</taxon>
        <taxon>Gunneridae</taxon>
        <taxon>Pentapetalae</taxon>
        <taxon>asterids</taxon>
        <taxon>lamiids</taxon>
        <taxon>Gentianales</taxon>
        <taxon>Rubiaceae</taxon>
        <taxon>Rubioideae</taxon>
        <taxon>Spermacoceae</taxon>
        <taxon>Hedyotis-Oldenlandia complex</taxon>
        <taxon>Oldenlandia</taxon>
    </lineage>
</organism>
<comment type="catalytic activity">
    <reaction evidence="1">
        <text>[E2 ubiquitin-conjugating enzyme]-S-ubiquitinyl-L-cysteine + [acceptor protein]-L-lysine = [E2 ubiquitin-conjugating enzyme]-L-cysteine + [acceptor protein]-N(6)-ubiquitinyl-L-lysine.</text>
        <dbReference type="EC" id="2.3.2.31"/>
    </reaction>
</comment>
<dbReference type="Pfam" id="PF21235">
    <property type="entry name" value="UBA_ARI1"/>
    <property type="match status" value="1"/>
</dbReference>
<comment type="cofactor">
    <cofactor evidence="2">
        <name>Zn(2+)</name>
        <dbReference type="ChEBI" id="CHEBI:29105"/>
    </cofactor>
</comment>
<keyword evidence="12" id="KW-0862">Zinc</keyword>
<keyword evidence="11" id="KW-0833">Ubl conjugation pathway</keyword>
<evidence type="ECO:0000256" key="9">
    <source>
        <dbReference type="ARBA" id="ARBA00022737"/>
    </source>
</evidence>
<dbReference type="GO" id="GO:0061630">
    <property type="term" value="F:ubiquitin protein ligase activity"/>
    <property type="evidence" value="ECO:0007669"/>
    <property type="project" value="UniProtKB-EC"/>
</dbReference>
<feature type="compositionally biased region" description="Acidic residues" evidence="13">
    <location>
        <begin position="19"/>
        <end position="30"/>
    </location>
</feature>
<dbReference type="CDD" id="cd22583">
    <property type="entry name" value="Rcat_RBR_ARI7-like"/>
    <property type="match status" value="1"/>
</dbReference>
<dbReference type="PANTHER" id="PTHR11685">
    <property type="entry name" value="RBR FAMILY RING FINGER AND IBR DOMAIN-CONTAINING"/>
    <property type="match status" value="1"/>
</dbReference>
<comment type="similarity">
    <text evidence="5">Belongs to the RBR family. Ariadne subfamily.</text>
</comment>
<dbReference type="EMBL" id="OX459123">
    <property type="protein sequence ID" value="CAI9108233.1"/>
    <property type="molecule type" value="Genomic_DNA"/>
</dbReference>
<feature type="domain" description="RING-type" evidence="14">
    <location>
        <begin position="145"/>
        <end position="364"/>
    </location>
</feature>
<comment type="function">
    <text evidence="3">Might act as an E3 ubiquitin-protein ligase, or as part of E3 complex, which accepts ubiquitin from specific E2 ubiquitin-conjugating enzymes and then transfers it to substrates.</text>
</comment>
<evidence type="ECO:0000313" key="16">
    <source>
        <dbReference type="Proteomes" id="UP001161247"/>
    </source>
</evidence>
<dbReference type="GO" id="GO:0016567">
    <property type="term" value="P:protein ubiquitination"/>
    <property type="evidence" value="ECO:0007669"/>
    <property type="project" value="InterPro"/>
</dbReference>
<dbReference type="PROSITE" id="PS51873">
    <property type="entry name" value="TRIAD"/>
    <property type="match status" value="1"/>
</dbReference>
<keyword evidence="10" id="KW-0863">Zinc-finger</keyword>
<dbReference type="InterPro" id="IPR048962">
    <property type="entry name" value="ARIH1-like_UBL"/>
</dbReference>
<evidence type="ECO:0000256" key="13">
    <source>
        <dbReference type="SAM" id="MobiDB-lite"/>
    </source>
</evidence>
<dbReference type="Gene3D" id="3.30.40.10">
    <property type="entry name" value="Zinc/RING finger domain, C3HC4 (zinc finger)"/>
    <property type="match status" value="1"/>
</dbReference>
<sequence>MGVHDAIIIDSDSSSAAAADDDCCFDDDDGASSPYVSSGYGYDDDDDDDDDDVDMKLPEEETIQPNRVSKSYSLLTENDIRIRQEDDINKVSSVLSVSRDAASLLLRRYSWSVTTVHEEWFSDEDRVRKAVGLFNGGDKASTFAIPCCCGICFDSFADRNSVMAAACGEHPFCKECWAGYITSAINDGPGCLALNCPEPSCNGAVTEGMINDLVSEKSKEKYDKYLIRSYVELNNRKTKWCPGPECELAVEFDTVGAVGFDVNCKCDQAFCWKCTEDAHRPVDCDTVAKWITKNNAESENTTWILAYTKPCPKCKRPIEKNNGCMHMTCRVPCRFEFCWLCLGSWADHNKRLVAGGAYTCNGYLVNESGEKSAVDETEMKRQMARKSLERYTHYYERWAANEASRKKAMSDLCQMQKVHIQRLSDTQRTPETHLKFIVDAWHQIIECRRVLKWTYAYGYYLPEKEIAKRQFFEFNQGQAESGLERLHLCAEKELETYLKEDKPHPEFLNFRTKLTGLTAVTKSYFDNLVRALENGLSDVAGGRGTGACSSAYDASGSSKKVAGRKRKTLII</sequence>
<dbReference type="FunFam" id="3.30.40.10:FF:000019">
    <property type="entry name" value="RBR-type E3 ubiquitin transferase"/>
    <property type="match status" value="1"/>
</dbReference>
<keyword evidence="8" id="KW-0479">Metal-binding</keyword>
<feature type="region of interest" description="Disordered" evidence="13">
    <location>
        <begin position="10"/>
        <end position="54"/>
    </location>
</feature>
<protein>
    <recommendedName>
        <fullName evidence="6">RBR-type E3 ubiquitin transferase</fullName>
        <ecNumber evidence="6">2.3.2.31</ecNumber>
    </recommendedName>
</protein>
<accession>A0AAV1DKG6</accession>
<dbReference type="GO" id="GO:0008270">
    <property type="term" value="F:zinc ion binding"/>
    <property type="evidence" value="ECO:0007669"/>
    <property type="project" value="UniProtKB-KW"/>
</dbReference>
<dbReference type="CDD" id="cd20346">
    <property type="entry name" value="BRcat_RBR_ANKIB1"/>
    <property type="match status" value="1"/>
</dbReference>
<evidence type="ECO:0000256" key="5">
    <source>
        <dbReference type="ARBA" id="ARBA00005884"/>
    </source>
</evidence>
<comment type="pathway">
    <text evidence="4">Protein modification; protein ubiquitination.</text>
</comment>
<reference evidence="15" key="1">
    <citation type="submission" date="2023-03" db="EMBL/GenBank/DDBJ databases">
        <authorList>
            <person name="Julca I."/>
        </authorList>
    </citation>
    <scope>NUCLEOTIDE SEQUENCE</scope>
</reference>
<keyword evidence="16" id="KW-1185">Reference proteome</keyword>
<dbReference type="Pfam" id="PF22191">
    <property type="entry name" value="IBR_1"/>
    <property type="match status" value="1"/>
</dbReference>
<name>A0AAV1DKG6_OLDCO</name>
<gene>
    <name evidence="15" type="ORF">OLC1_LOCUS16345</name>
</gene>